<organism evidence="2 3">
    <name type="scientific">Nisaea acidiphila</name>
    <dbReference type="NCBI Taxonomy" id="1862145"/>
    <lineage>
        <taxon>Bacteria</taxon>
        <taxon>Pseudomonadati</taxon>
        <taxon>Pseudomonadota</taxon>
        <taxon>Alphaproteobacteria</taxon>
        <taxon>Rhodospirillales</taxon>
        <taxon>Thalassobaculaceae</taxon>
        <taxon>Nisaea</taxon>
    </lineage>
</organism>
<dbReference type="Gene3D" id="3.40.630.90">
    <property type="match status" value="1"/>
</dbReference>
<dbReference type="InterPro" id="IPR000182">
    <property type="entry name" value="GNAT_dom"/>
</dbReference>
<dbReference type="PANTHER" id="PTHR47237:SF1">
    <property type="entry name" value="SLL0310 PROTEIN"/>
    <property type="match status" value="1"/>
</dbReference>
<dbReference type="EC" id="2.3.1.-" evidence="2"/>
<dbReference type="PROSITE" id="PS51186">
    <property type="entry name" value="GNAT"/>
    <property type="match status" value="1"/>
</dbReference>
<dbReference type="AlphaFoldDB" id="A0A9J7ANI7"/>
<dbReference type="CDD" id="cd04301">
    <property type="entry name" value="NAT_SF"/>
    <property type="match status" value="1"/>
</dbReference>
<keyword evidence="3" id="KW-1185">Reference proteome</keyword>
<dbReference type="InterPro" id="IPR041496">
    <property type="entry name" value="YitH/HolE_GNAT"/>
</dbReference>
<evidence type="ECO:0000313" key="3">
    <source>
        <dbReference type="Proteomes" id="UP001060336"/>
    </source>
</evidence>
<dbReference type="EMBL" id="CP102480">
    <property type="protein sequence ID" value="UUX48992.1"/>
    <property type="molecule type" value="Genomic_DNA"/>
</dbReference>
<dbReference type="InterPro" id="IPR016181">
    <property type="entry name" value="Acyl_CoA_acyltransferase"/>
</dbReference>
<dbReference type="InterPro" id="IPR052729">
    <property type="entry name" value="Acyl/Acetyltrans_Enzymes"/>
</dbReference>
<gene>
    <name evidence="2" type="ORF">NUH88_16505</name>
</gene>
<dbReference type="SUPFAM" id="SSF55729">
    <property type="entry name" value="Acyl-CoA N-acyltransferases (Nat)"/>
    <property type="match status" value="1"/>
</dbReference>
<protein>
    <submittedName>
        <fullName evidence="2">GNAT family N-acetyltransferase</fullName>
        <ecNumber evidence="2">2.3.1.-</ecNumber>
    </submittedName>
</protein>
<accession>A0A9J7ANI7</accession>
<feature type="domain" description="N-acetyltransferase" evidence="1">
    <location>
        <begin position="5"/>
        <end position="138"/>
    </location>
</feature>
<evidence type="ECO:0000313" key="2">
    <source>
        <dbReference type="EMBL" id="UUX48992.1"/>
    </source>
</evidence>
<dbReference type="RefSeq" id="WP_257767493.1">
    <property type="nucleotide sequence ID" value="NZ_CP102480.1"/>
</dbReference>
<reference evidence="2" key="1">
    <citation type="submission" date="2022-08" db="EMBL/GenBank/DDBJ databases">
        <title>Nisaea acidiphila sp. nov., isolated from a marine algal debris and emended description of the genus Nisaea Urios et al. 2008.</title>
        <authorList>
            <person name="Kwon K."/>
        </authorList>
    </citation>
    <scope>NUCLEOTIDE SEQUENCE</scope>
    <source>
        <strain evidence="2">MEBiC11861</strain>
    </source>
</reference>
<keyword evidence="2" id="KW-0012">Acyltransferase</keyword>
<dbReference type="PANTHER" id="PTHR47237">
    <property type="entry name" value="SLL0310 PROTEIN"/>
    <property type="match status" value="1"/>
</dbReference>
<evidence type="ECO:0000259" key="1">
    <source>
        <dbReference type="PROSITE" id="PS51186"/>
    </source>
</evidence>
<dbReference type="Pfam" id="PF00583">
    <property type="entry name" value="Acetyltransf_1"/>
    <property type="match status" value="1"/>
</dbReference>
<dbReference type="Pfam" id="PF18014">
    <property type="entry name" value="Acetyltransf_18"/>
    <property type="match status" value="1"/>
</dbReference>
<dbReference type="Gene3D" id="3.40.630.30">
    <property type="match status" value="1"/>
</dbReference>
<dbReference type="KEGG" id="naci:NUH88_16505"/>
<sequence length="281" mass="29985">MGDNYVIRPMSAADIDDAVAWAAAEGWNPGDRDAQCFASVDPAGFIGGFLDGRMIASISVVNYDDAFSFLGFYIVQPEYRGKGYGYRLWQEGMAHAGGRTVGLDGVVAEQENYRRSGFALAYRNIRYGGTPVLPTALPGLEIRALKAPDEVLKVFDRTVFPAPRDMFLEAWLGTPRHAAFAAYRDEALAGYAVARPCVAGAKIGPLFAADEEVAGALATAAIGAVDADEIFLDVPEPNAAAISLAARMGLAPVFETARMYRGAAPVIDLARIYGVTSFELG</sequence>
<keyword evidence="2" id="KW-0808">Transferase</keyword>
<dbReference type="Proteomes" id="UP001060336">
    <property type="component" value="Chromosome"/>
</dbReference>
<proteinExistence type="predicted"/>
<dbReference type="GO" id="GO:0016747">
    <property type="term" value="F:acyltransferase activity, transferring groups other than amino-acyl groups"/>
    <property type="evidence" value="ECO:0007669"/>
    <property type="project" value="InterPro"/>
</dbReference>
<name>A0A9J7ANI7_9PROT</name>